<sequence>MSPIAVGEREIFEIAREVFDAMIPGGGALEEWHGDLPVQHEPLTAWVAFHGPFSGRAVLSSERGTVDDLASALLGLGPDAVVGDEDRLDAFGEIANMVGGNLKSLLPFPGTLGLPEVAAEPPADGVLLEKLRLSWGGRPIVITLWSTDSAAAALSEGSTLQ</sequence>
<keyword evidence="1" id="KW-0145">Chemotaxis</keyword>
<dbReference type="Proteomes" id="UP000248783">
    <property type="component" value="Unassembled WGS sequence"/>
</dbReference>
<evidence type="ECO:0000259" key="2">
    <source>
        <dbReference type="Pfam" id="PF13690"/>
    </source>
</evidence>
<reference evidence="3 4" key="1">
    <citation type="submission" date="2018-06" db="EMBL/GenBank/DDBJ databases">
        <title>Whole genome sequencing of a novel hydrocarbon degrading bacterial strain, PW21 isolated from oil contaminated produced water sample.</title>
        <authorList>
            <person name="Nagkirti P."/>
            <person name="Shaikh A."/>
            <person name="Gowdaman V."/>
            <person name="Engineer A.E."/>
            <person name="Dagar S."/>
            <person name="Dhakephalkar P.K."/>
        </authorList>
    </citation>
    <scope>NUCLEOTIDE SEQUENCE [LARGE SCALE GENOMIC DNA]</scope>
    <source>
        <strain evidence="3 4">PW21</strain>
    </source>
</reference>
<feature type="domain" description="Chemotaxis phosphatase CheX-like" evidence="2">
    <location>
        <begin position="44"/>
        <end position="119"/>
    </location>
</feature>
<dbReference type="Gene3D" id="3.40.1550.10">
    <property type="entry name" value="CheC-like"/>
    <property type="match status" value="1"/>
</dbReference>
<dbReference type="SUPFAM" id="SSF103039">
    <property type="entry name" value="CheC-like"/>
    <property type="match status" value="1"/>
</dbReference>
<evidence type="ECO:0000313" key="3">
    <source>
        <dbReference type="EMBL" id="PZR54155.1"/>
    </source>
</evidence>
<protein>
    <submittedName>
        <fullName evidence="3">Chemotaxis protein CheX</fullName>
    </submittedName>
</protein>
<dbReference type="AlphaFoldDB" id="A0A2W5X1J6"/>
<proteinExistence type="predicted"/>
<dbReference type="GO" id="GO:0006935">
    <property type="term" value="P:chemotaxis"/>
    <property type="evidence" value="ECO:0007669"/>
    <property type="project" value="UniProtKB-KW"/>
</dbReference>
<gene>
    <name evidence="3" type="ORF">DNL40_04255</name>
</gene>
<accession>A0A2W5X1J6</accession>
<comment type="caution">
    <text evidence="3">The sequence shown here is derived from an EMBL/GenBank/DDBJ whole genome shotgun (WGS) entry which is preliminary data.</text>
</comment>
<dbReference type="InterPro" id="IPR028976">
    <property type="entry name" value="CheC-like_sf"/>
</dbReference>
<evidence type="ECO:0000256" key="1">
    <source>
        <dbReference type="ARBA" id="ARBA00022500"/>
    </source>
</evidence>
<keyword evidence="4" id="KW-1185">Reference proteome</keyword>
<dbReference type="InterPro" id="IPR028051">
    <property type="entry name" value="CheX-like_dom"/>
</dbReference>
<organism evidence="3 4">
    <name type="scientific">Xylanimonas oleitrophica</name>
    <dbReference type="NCBI Taxonomy" id="2607479"/>
    <lineage>
        <taxon>Bacteria</taxon>
        <taxon>Bacillati</taxon>
        <taxon>Actinomycetota</taxon>
        <taxon>Actinomycetes</taxon>
        <taxon>Micrococcales</taxon>
        <taxon>Promicromonosporaceae</taxon>
        <taxon>Xylanimonas</taxon>
    </lineage>
</organism>
<dbReference type="EMBL" id="QKWH01000002">
    <property type="protein sequence ID" value="PZR54155.1"/>
    <property type="molecule type" value="Genomic_DNA"/>
</dbReference>
<evidence type="ECO:0000313" key="4">
    <source>
        <dbReference type="Proteomes" id="UP000248783"/>
    </source>
</evidence>
<name>A0A2W5X1J6_9MICO</name>
<dbReference type="RefSeq" id="WP_111250012.1">
    <property type="nucleotide sequence ID" value="NZ_QKWH01000002.1"/>
</dbReference>
<dbReference type="Pfam" id="PF13690">
    <property type="entry name" value="CheX"/>
    <property type="match status" value="1"/>
</dbReference>